<feature type="compositionally biased region" description="Basic and acidic residues" evidence="1">
    <location>
        <begin position="145"/>
        <end position="161"/>
    </location>
</feature>
<reference evidence="2 3" key="1">
    <citation type="submission" date="2012-01" db="EMBL/GenBank/DDBJ databases">
        <title>Complete sequence of chromosome of Clostridium pasteurianum BC1.</title>
        <authorList>
            <consortium name="US DOE Joint Genome Institute"/>
            <person name="Lucas S."/>
            <person name="Han J."/>
            <person name="Lapidus A."/>
            <person name="Cheng J.-F."/>
            <person name="Goodwin L."/>
            <person name="Pitluck S."/>
            <person name="Peters L."/>
            <person name="Mikhailova N."/>
            <person name="Teshima H."/>
            <person name="Detter J.C."/>
            <person name="Han C."/>
            <person name="Tapia R."/>
            <person name="Land M."/>
            <person name="Hauser L."/>
            <person name="Kyrpides N."/>
            <person name="Ivanova N."/>
            <person name="Pagani I."/>
            <person name="Dunn J."/>
            <person name="Taghavi S."/>
            <person name="Francis A."/>
            <person name="van der Lelie D."/>
            <person name="Woyke T."/>
        </authorList>
    </citation>
    <scope>NUCLEOTIDE SEQUENCE [LARGE SCALE GENOMIC DNA]</scope>
    <source>
        <strain evidence="2 3">BC1</strain>
    </source>
</reference>
<name>R4KBR8_CLOPA</name>
<keyword evidence="3" id="KW-1185">Reference proteome</keyword>
<accession>R4KBR8</accession>
<dbReference type="OrthoDB" id="9812700at2"/>
<dbReference type="InterPro" id="IPR032585">
    <property type="entry name" value="DUF4912"/>
</dbReference>
<dbReference type="Proteomes" id="UP000013523">
    <property type="component" value="Chromosome"/>
</dbReference>
<gene>
    <name evidence="2" type="ORF">Clopa_3175</name>
</gene>
<protein>
    <recommendedName>
        <fullName evidence="4">DUF4912 domain-containing protein</fullName>
    </recommendedName>
</protein>
<evidence type="ECO:0000313" key="3">
    <source>
        <dbReference type="Proteomes" id="UP000013523"/>
    </source>
</evidence>
<sequence>MLNDDKFALILLVQNSNTIFCYFNISPVIIKIFQDRYGEDFWKNSKPALKVYDTTNNTSREIKTIYLDPLANNWFINLDRSGIDVFAELGRILSNGEFIPILVSNVVTTPRNYQSNNSNVYYIDISKDSGDENNKSLNDEAGNMFDDKKEQPYSFMDEKKN</sequence>
<evidence type="ECO:0000313" key="2">
    <source>
        <dbReference type="EMBL" id="AGK97989.1"/>
    </source>
</evidence>
<organism evidence="2 3">
    <name type="scientific">Clostridium pasteurianum BC1</name>
    <dbReference type="NCBI Taxonomy" id="86416"/>
    <lineage>
        <taxon>Bacteria</taxon>
        <taxon>Bacillati</taxon>
        <taxon>Bacillota</taxon>
        <taxon>Clostridia</taxon>
        <taxon>Eubacteriales</taxon>
        <taxon>Clostridiaceae</taxon>
        <taxon>Clostridium</taxon>
    </lineage>
</organism>
<dbReference type="PATRIC" id="fig|86416.3.peg.3163"/>
<proteinExistence type="predicted"/>
<evidence type="ECO:0008006" key="4">
    <source>
        <dbReference type="Google" id="ProtNLM"/>
    </source>
</evidence>
<dbReference type="Pfam" id="PF16258">
    <property type="entry name" value="DUF4912"/>
    <property type="match status" value="1"/>
</dbReference>
<dbReference type="STRING" id="86416.Clopa_3175"/>
<dbReference type="eggNOG" id="COG3330">
    <property type="taxonomic scope" value="Bacteria"/>
</dbReference>
<dbReference type="RefSeq" id="WP_015616277.1">
    <property type="nucleotide sequence ID" value="NC_021182.1"/>
</dbReference>
<dbReference type="KEGG" id="cpas:Clopa_3175"/>
<dbReference type="EMBL" id="CP003261">
    <property type="protein sequence ID" value="AGK97989.1"/>
    <property type="molecule type" value="Genomic_DNA"/>
</dbReference>
<evidence type="ECO:0000256" key="1">
    <source>
        <dbReference type="SAM" id="MobiDB-lite"/>
    </source>
</evidence>
<dbReference type="HOGENOM" id="CLU_137246_0_0_9"/>
<dbReference type="AlphaFoldDB" id="R4KBR8"/>
<feature type="region of interest" description="Disordered" evidence="1">
    <location>
        <begin position="128"/>
        <end position="161"/>
    </location>
</feature>
<feature type="compositionally biased region" description="Basic and acidic residues" evidence="1">
    <location>
        <begin position="128"/>
        <end position="138"/>
    </location>
</feature>